<dbReference type="GO" id="GO:0008033">
    <property type="term" value="P:tRNA processing"/>
    <property type="evidence" value="ECO:0007669"/>
    <property type="project" value="UniProtKB-KW"/>
</dbReference>
<protein>
    <recommendedName>
        <fullName evidence="6">Maturase K</fullName>
    </recommendedName>
    <alternativeName>
        <fullName evidence="6">Intron maturase</fullName>
    </alternativeName>
</protein>
<gene>
    <name evidence="6 10" type="primary">matK</name>
</gene>
<keyword evidence="5 6" id="KW-0694">RNA-binding</keyword>
<dbReference type="Pfam" id="PF01348">
    <property type="entry name" value="Intron_maturas2"/>
    <property type="match status" value="1"/>
</dbReference>
<comment type="function">
    <text evidence="6 7">Usually encoded in the trnK tRNA gene intron. Probably assists in splicing its own and other chloroplast group II introns.</text>
</comment>
<keyword evidence="2 7" id="KW-0934">Plastid</keyword>
<keyword evidence="4 6" id="KW-0819">tRNA processing</keyword>
<evidence type="ECO:0000313" key="10">
    <source>
        <dbReference type="EMBL" id="CCQ48585.1"/>
    </source>
</evidence>
<name>M5DDN0_PELNE</name>
<feature type="domain" description="Maturase MatK N-terminal" evidence="9">
    <location>
        <begin position="14"/>
        <end position="323"/>
    </location>
</feature>
<dbReference type="HAMAP" id="MF_01390">
    <property type="entry name" value="MatK"/>
    <property type="match status" value="1"/>
</dbReference>
<evidence type="ECO:0000256" key="1">
    <source>
        <dbReference type="ARBA" id="ARBA00006621"/>
    </source>
</evidence>
<dbReference type="InterPro" id="IPR024942">
    <property type="entry name" value="Maturase_MatK_N"/>
</dbReference>
<evidence type="ECO:0000256" key="3">
    <source>
        <dbReference type="ARBA" id="ARBA00022664"/>
    </source>
</evidence>
<organism evidence="10">
    <name type="scientific">Pellia neesiana</name>
    <name type="common">Liverwort</name>
    <name type="synonym">Pellia epiphylla f. neesiana</name>
    <dbReference type="NCBI Taxonomy" id="70144"/>
    <lineage>
        <taxon>Eukaryota</taxon>
        <taxon>Viridiplantae</taxon>
        <taxon>Streptophyta</taxon>
        <taxon>Embryophyta</taxon>
        <taxon>Marchantiophyta</taxon>
        <taxon>Jungermanniopsida</taxon>
        <taxon>Pelliidae</taxon>
        <taxon>Pelliales</taxon>
        <taxon>Pelliaceae</taxon>
        <taxon>Pellia</taxon>
    </lineage>
</organism>
<keyword evidence="3 6" id="KW-0507">mRNA processing</keyword>
<evidence type="ECO:0000256" key="2">
    <source>
        <dbReference type="ARBA" id="ARBA00022640"/>
    </source>
</evidence>
<reference evidence="10" key="1">
    <citation type="journal article" date="2013" name="Am. J. Bot.">
        <title>Land plant evolutionary timeline: Gene effects are secondary to fossil constraints in relaxed clock estimation of age and substitution rates.</title>
        <authorList>
            <person name="Magallon S."/>
            <person name="Hilu K.W."/>
            <person name="Quandt D."/>
        </authorList>
    </citation>
    <scope>NUCLEOTIDE SEQUENCE</scope>
    <source>
        <strain evidence="10">EC17</strain>
    </source>
</reference>
<evidence type="ECO:0000256" key="7">
    <source>
        <dbReference type="RuleBase" id="RU004226"/>
    </source>
</evidence>
<sequence length="499" mass="60198">MVTISKVSSTIRKFKKIKRNSCWQQRFLYPFLFQDDIYGIACNRFMNESNHRKKKIYCLNNEFNFLILKRLVKKLRQSKNLWIVSDGSTKESRAIREIIIIIFNIIILIQSEQPLGRIEWNSYQSIHSVFPFMEDRVRKPQQLLKHHIPYIFHPENLIRIVRRRIQDISFLHFLRLLLHRGDNSNVSNTQTSTYSRKNRFHCFLWNFYIHEFEYSLIHVWRNIYEFQSTPLWFFTNRTNFVQKIGSILEQSDTVEDIAGRNYSIHYVRYKNNLIIIVNDSMKLFIVNWKNSFIILWQKYFHSWFEPHRISVGNLYRNNQLFLGYILRIRSRFLITQIQLVNHSIDTNLIIREFCGNIPIVSLIGLLARENFCDIMGRPTCRLSWTTLADKEIFERFDQITRNISRYYGGCLERKGLYQFQYILRFSCAKTLACKHKGTIRTVWKRYGSNFVANSISWEEFDLSKSWQINLHGKKFWYFGIIQINYLVNLSRKLKNVRNS</sequence>
<accession>M5DDN0</accession>
<dbReference type="GO" id="GO:0008380">
    <property type="term" value="P:RNA splicing"/>
    <property type="evidence" value="ECO:0007669"/>
    <property type="project" value="UniProtKB-UniRule"/>
</dbReference>
<comment type="similarity">
    <text evidence="1 6">Belongs to the intron maturase 2 family. MatK subfamily.</text>
</comment>
<dbReference type="InterPro" id="IPR002866">
    <property type="entry name" value="Maturase_MatK"/>
</dbReference>
<dbReference type="GO" id="GO:0009507">
    <property type="term" value="C:chloroplast"/>
    <property type="evidence" value="ECO:0007669"/>
    <property type="project" value="UniProtKB-SubCell"/>
</dbReference>
<proteinExistence type="inferred from homology"/>
<dbReference type="Pfam" id="PF01824">
    <property type="entry name" value="MatK_N"/>
    <property type="match status" value="1"/>
</dbReference>
<dbReference type="InterPro" id="IPR024937">
    <property type="entry name" value="Domain_X"/>
</dbReference>
<geneLocation type="chloroplast" evidence="10"/>
<dbReference type="AlphaFoldDB" id="M5DDN0"/>
<dbReference type="GO" id="GO:0003723">
    <property type="term" value="F:RNA binding"/>
    <property type="evidence" value="ECO:0007669"/>
    <property type="project" value="UniProtKB-KW"/>
</dbReference>
<dbReference type="GO" id="GO:0006397">
    <property type="term" value="P:mRNA processing"/>
    <property type="evidence" value="ECO:0007669"/>
    <property type="project" value="UniProtKB-KW"/>
</dbReference>
<evidence type="ECO:0000256" key="6">
    <source>
        <dbReference type="HAMAP-Rule" id="MF_01390"/>
    </source>
</evidence>
<feature type="domain" description="Domain X" evidence="8">
    <location>
        <begin position="355"/>
        <end position="453"/>
    </location>
</feature>
<dbReference type="PANTHER" id="PTHR34811">
    <property type="entry name" value="MATURASE K"/>
    <property type="match status" value="1"/>
</dbReference>
<dbReference type="PANTHER" id="PTHR34811:SF1">
    <property type="entry name" value="MATURASE K"/>
    <property type="match status" value="1"/>
</dbReference>
<evidence type="ECO:0000259" key="8">
    <source>
        <dbReference type="Pfam" id="PF01348"/>
    </source>
</evidence>
<evidence type="ECO:0000256" key="4">
    <source>
        <dbReference type="ARBA" id="ARBA00022694"/>
    </source>
</evidence>
<keyword evidence="7 10" id="KW-0150">Chloroplast</keyword>
<evidence type="ECO:0000256" key="5">
    <source>
        <dbReference type="ARBA" id="ARBA00022884"/>
    </source>
</evidence>
<comment type="subcellular location">
    <subcellularLocation>
        <location evidence="6">Plastid</location>
        <location evidence="6">Chloroplast</location>
    </subcellularLocation>
</comment>
<evidence type="ECO:0000259" key="9">
    <source>
        <dbReference type="Pfam" id="PF01824"/>
    </source>
</evidence>
<reference evidence="10" key="2">
    <citation type="submission" date="2013-01" db="EMBL/GenBank/DDBJ databases">
        <authorList>
            <person name="Krug M."/>
        </authorList>
    </citation>
    <scope>NUCLEOTIDE SEQUENCE</scope>
    <source>
        <strain evidence="10">EC17</strain>
    </source>
</reference>
<dbReference type="EMBL" id="HF585129">
    <property type="protein sequence ID" value="CCQ48585.1"/>
    <property type="molecule type" value="Genomic_DNA"/>
</dbReference>